<dbReference type="OMA" id="YLCSYYG"/>
<dbReference type="CDD" id="cd02846">
    <property type="entry name" value="PAZ_argonaute_like"/>
    <property type="match status" value="1"/>
</dbReference>
<dbReference type="InterPro" id="IPR032474">
    <property type="entry name" value="Argonaute_N"/>
</dbReference>
<evidence type="ECO:0008006" key="8">
    <source>
        <dbReference type="Google" id="ProtNLM"/>
    </source>
</evidence>
<dbReference type="AlphaFoldDB" id="A0A835DU30"/>
<feature type="compositionally biased region" description="Low complexity" evidence="3">
    <location>
        <begin position="230"/>
        <end position="252"/>
    </location>
</feature>
<evidence type="ECO:0000256" key="3">
    <source>
        <dbReference type="SAM" id="MobiDB-lite"/>
    </source>
</evidence>
<comment type="caution">
    <text evidence="6">The sequence shown here is derived from an EMBL/GenBank/DDBJ whole genome shotgun (WGS) entry which is preliminary data.</text>
</comment>
<evidence type="ECO:0000259" key="4">
    <source>
        <dbReference type="PROSITE" id="PS50821"/>
    </source>
</evidence>
<feature type="compositionally biased region" description="Low complexity" evidence="3">
    <location>
        <begin position="33"/>
        <end position="48"/>
    </location>
</feature>
<dbReference type="SMART" id="SM00949">
    <property type="entry name" value="PAZ"/>
    <property type="match status" value="1"/>
</dbReference>
<dbReference type="OrthoDB" id="10252740at2759"/>
<protein>
    <recommendedName>
        <fullName evidence="8">Argonaute 2</fullName>
    </recommendedName>
</protein>
<dbReference type="InterPro" id="IPR032473">
    <property type="entry name" value="Argonaute_Mid_dom"/>
</dbReference>
<dbReference type="CDD" id="cd04657">
    <property type="entry name" value="Piwi_ago-like"/>
    <property type="match status" value="1"/>
</dbReference>
<proteinExistence type="inferred from homology"/>
<sequence>MENHARERGNPRGRGRPNQNRGNPSFQQRGYRPVSGQSGSSGQVPYSGEGQSGYRPVSGQGRGSGHLPNWGDAQSGYRPVSGQGRSSGQVPYSGEGQSGYRPVSGQGRGSGQLPNWGDAQSGYRPVSGQGRSSGQVPHSGEGQSGYRPVSGQGRGSGQLPIWGDAQSGHRPVSGQGRTSGQVPHSGEGQFARPTWPNSGGGSTSASSSGGNLRGSGQASGGQIYVPVPPQRSESVSGPSSSGQQSQEISQQLPGPPSLPQRVPMKRPDNGGKQATKRPRVLVNHFLANFNPDSTILQYDVEIKPEVPPKHGRTVQISKSDMCMIKDKLFSDEPRRFPKSRTAYDKEKNIFSAVELPTGTFRVELSRGENAKTRTYIFTIKLVKEIDLRRLAAYLNGNLSSIPRDILQGMDLVMKENPTKHRFSIHGCFYSKEYQGEDDLGRGLFASRGFKHKLKTTSQGLALCVDYSVLAFRKSIPILEFLEQHLYKFNKDRIDYQTRKDFMATLKGLKVTVTHRQTKQKYTIMGLTELDSSNLKFTMEDPEGKNPPREVGLVHYFREKYKKEIRYKGLPCLDFSKGERMNFVPMEFCELVEGQGFPKDLLDKDREVARKFKDIALAKPWKRRKVIQDMVHASDGPRGGEIAENFGITVDTNMTEVTGRIIPLPNLKVSECNGRPGKLTPKNNDGQWNLLEKSVLDGKQIERWAILDFSSSDRYNKLNPDQFIPKLITRCDKLKINMQQPLFYKSDMRILSHPVRLRSLLRDIYNRAEGRLQILICVMTKKDPGYKTLKLICETEIGIITQCCLSINANKANDQFLANLALKINAKLGGSNFELYDPLPRFSGNGHVMFIGADVNHPGAWNTTCPSIAAVVATINWPAANKYASRIRPQDHRAEKIQNFGEMCLELLNTYARLNKVKPEKIVVFRDGVSDGQFDMVLNEELTDLKRAIESDGYSPTITLIVAQKRHLTRLFPDPNERQGDKSGNVMPGTVVDTTIVHPYEFDFYLCSHYGGLGTSKPTHYHVLSDDHAVSSDQLQTVIYNLCYTFARCTKPVSLVPPVYYADLAAYRGRQYYEALMDGCSPASVESSLSSMTLSSSPSTSVSSYDDGRFYKLHSNLENAMFFC</sequence>
<dbReference type="InterPro" id="IPR036397">
    <property type="entry name" value="RNaseH_sf"/>
</dbReference>
<dbReference type="Pfam" id="PF16486">
    <property type="entry name" value="ArgoN"/>
    <property type="match status" value="1"/>
</dbReference>
<dbReference type="Pfam" id="PF02170">
    <property type="entry name" value="PAZ"/>
    <property type="match status" value="1"/>
</dbReference>
<name>A0A835DU30_TETSI</name>
<evidence type="ECO:0000313" key="7">
    <source>
        <dbReference type="Proteomes" id="UP000655225"/>
    </source>
</evidence>
<feature type="domain" description="PAZ" evidence="4">
    <location>
        <begin position="476"/>
        <end position="592"/>
    </location>
</feature>
<comment type="similarity">
    <text evidence="1">Belongs to the argonaute family. Ago subfamily.</text>
</comment>
<dbReference type="Proteomes" id="UP000655225">
    <property type="component" value="Unassembled WGS sequence"/>
</dbReference>
<dbReference type="InterPro" id="IPR045246">
    <property type="entry name" value="Piwi_ago-like"/>
</dbReference>
<feature type="compositionally biased region" description="Basic and acidic residues" evidence="3">
    <location>
        <begin position="1"/>
        <end position="10"/>
    </location>
</feature>
<dbReference type="PROSITE" id="PS50822">
    <property type="entry name" value="PIWI"/>
    <property type="match status" value="1"/>
</dbReference>
<feature type="domain" description="Piwi" evidence="5">
    <location>
        <begin position="773"/>
        <end position="1073"/>
    </location>
</feature>
<dbReference type="Pfam" id="PF02171">
    <property type="entry name" value="Piwi"/>
    <property type="match status" value="1"/>
</dbReference>
<dbReference type="InterPro" id="IPR036085">
    <property type="entry name" value="PAZ_dom_sf"/>
</dbReference>
<dbReference type="EMBL" id="JABCRI010000001">
    <property type="protein sequence ID" value="KAF8412729.1"/>
    <property type="molecule type" value="Genomic_DNA"/>
</dbReference>
<reference evidence="6 7" key="1">
    <citation type="submission" date="2020-04" db="EMBL/GenBank/DDBJ databases">
        <title>Plant Genome Project.</title>
        <authorList>
            <person name="Zhang R.-G."/>
        </authorList>
    </citation>
    <scope>NUCLEOTIDE SEQUENCE [LARGE SCALE GENOMIC DNA]</scope>
    <source>
        <strain evidence="6">YNK0</strain>
        <tissue evidence="6">Leaf</tissue>
    </source>
</reference>
<dbReference type="Gene3D" id="3.30.420.10">
    <property type="entry name" value="Ribonuclease H-like superfamily/Ribonuclease H"/>
    <property type="match status" value="1"/>
</dbReference>
<evidence type="ECO:0000256" key="2">
    <source>
        <dbReference type="ARBA" id="ARBA00023158"/>
    </source>
</evidence>
<accession>A0A835DU30</accession>
<keyword evidence="7" id="KW-1185">Reference proteome</keyword>
<dbReference type="InterPro" id="IPR014811">
    <property type="entry name" value="ArgoL1"/>
</dbReference>
<keyword evidence="2" id="KW-0943">RNA-mediated gene silencing</keyword>
<evidence type="ECO:0000259" key="5">
    <source>
        <dbReference type="PROSITE" id="PS50822"/>
    </source>
</evidence>
<dbReference type="Gene3D" id="2.170.260.10">
    <property type="entry name" value="paz domain"/>
    <property type="match status" value="1"/>
</dbReference>
<feature type="region of interest" description="Disordered" evidence="3">
    <location>
        <begin position="1"/>
        <end position="277"/>
    </location>
</feature>
<dbReference type="Pfam" id="PF08699">
    <property type="entry name" value="ArgoL1"/>
    <property type="match status" value="1"/>
</dbReference>
<dbReference type="SUPFAM" id="SSF101690">
    <property type="entry name" value="PAZ domain"/>
    <property type="match status" value="1"/>
</dbReference>
<dbReference type="PROSITE" id="PS50821">
    <property type="entry name" value="PAZ"/>
    <property type="match status" value="1"/>
</dbReference>
<dbReference type="InterPro" id="IPR003165">
    <property type="entry name" value="Piwi"/>
</dbReference>
<evidence type="ECO:0000256" key="1">
    <source>
        <dbReference type="ARBA" id="ARBA00008201"/>
    </source>
</evidence>
<dbReference type="SMART" id="SM01163">
    <property type="entry name" value="DUF1785"/>
    <property type="match status" value="1"/>
</dbReference>
<dbReference type="GO" id="GO:0031047">
    <property type="term" value="P:regulatory ncRNA-mediated gene silencing"/>
    <property type="evidence" value="ECO:0007669"/>
    <property type="project" value="UniProtKB-KW"/>
</dbReference>
<evidence type="ECO:0000313" key="6">
    <source>
        <dbReference type="EMBL" id="KAF8412729.1"/>
    </source>
</evidence>
<dbReference type="FunFam" id="2.170.260.10:FF:000008">
    <property type="entry name" value="Protein argonaute 7"/>
    <property type="match status" value="1"/>
</dbReference>
<dbReference type="Gene3D" id="3.40.50.2300">
    <property type="match status" value="1"/>
</dbReference>
<dbReference type="InterPro" id="IPR003100">
    <property type="entry name" value="PAZ_dom"/>
</dbReference>
<dbReference type="GO" id="GO:0003723">
    <property type="term" value="F:RNA binding"/>
    <property type="evidence" value="ECO:0007669"/>
    <property type="project" value="InterPro"/>
</dbReference>
<dbReference type="Pfam" id="PF16487">
    <property type="entry name" value="ArgoMid"/>
    <property type="match status" value="1"/>
</dbReference>
<organism evidence="6 7">
    <name type="scientific">Tetracentron sinense</name>
    <name type="common">Spur-leaf</name>
    <dbReference type="NCBI Taxonomy" id="13715"/>
    <lineage>
        <taxon>Eukaryota</taxon>
        <taxon>Viridiplantae</taxon>
        <taxon>Streptophyta</taxon>
        <taxon>Embryophyta</taxon>
        <taxon>Tracheophyta</taxon>
        <taxon>Spermatophyta</taxon>
        <taxon>Magnoliopsida</taxon>
        <taxon>Trochodendrales</taxon>
        <taxon>Trochodendraceae</taxon>
        <taxon>Tetracentron</taxon>
    </lineage>
</organism>
<dbReference type="SMART" id="SM00950">
    <property type="entry name" value="Piwi"/>
    <property type="match status" value="1"/>
</dbReference>
<dbReference type="InterPro" id="IPR012337">
    <property type="entry name" value="RNaseH-like_sf"/>
</dbReference>
<gene>
    <name evidence="6" type="ORF">HHK36_000698</name>
</gene>
<dbReference type="PANTHER" id="PTHR22891">
    <property type="entry name" value="EUKARYOTIC TRANSLATION INITIATION FACTOR 2C"/>
    <property type="match status" value="1"/>
</dbReference>
<dbReference type="SUPFAM" id="SSF53098">
    <property type="entry name" value="Ribonuclease H-like"/>
    <property type="match status" value="1"/>
</dbReference>